<dbReference type="SUPFAM" id="SSF51735">
    <property type="entry name" value="NAD(P)-binding Rossmann-fold domains"/>
    <property type="match status" value="1"/>
</dbReference>
<dbReference type="InterPro" id="IPR005106">
    <property type="entry name" value="Asp/hSer_DH_NAD-bd"/>
</dbReference>
<dbReference type="Gene3D" id="3.40.50.720">
    <property type="entry name" value="NAD(P)-binding Rossmann-like Domain"/>
    <property type="match status" value="1"/>
</dbReference>
<feature type="domain" description="Aspartate/homoserine dehydrogenase NAD-binding" evidence="1">
    <location>
        <begin position="8"/>
        <end position="117"/>
    </location>
</feature>
<evidence type="ECO:0000259" key="1">
    <source>
        <dbReference type="Pfam" id="PF03447"/>
    </source>
</evidence>
<dbReference type="GO" id="GO:0016491">
    <property type="term" value="F:oxidoreductase activity"/>
    <property type="evidence" value="ECO:0007669"/>
    <property type="project" value="InterPro"/>
</dbReference>
<comment type="caution">
    <text evidence="2">The sequence shown here is derived from an EMBL/GenBank/DDBJ whole genome shotgun (WGS) entry which is preliminary data.</text>
</comment>
<accession>X1Q8Y9</accession>
<dbReference type="GO" id="GO:0050661">
    <property type="term" value="F:NADP binding"/>
    <property type="evidence" value="ECO:0007669"/>
    <property type="project" value="InterPro"/>
</dbReference>
<dbReference type="InterPro" id="IPR036291">
    <property type="entry name" value="NAD(P)-bd_dom_sf"/>
</dbReference>
<protein>
    <recommendedName>
        <fullName evidence="1">Aspartate/homoserine dehydrogenase NAD-binding domain-containing protein</fullName>
    </recommendedName>
</protein>
<gene>
    <name evidence="2" type="ORF">S06H3_57420</name>
</gene>
<dbReference type="PANTHER" id="PTHR31873:SF6">
    <property type="entry name" value="ASPARTATE DEHYDROGENASE DOMAIN-CONTAINING PROTEIN"/>
    <property type="match status" value="1"/>
</dbReference>
<name>X1Q8Y9_9ZZZZ</name>
<proteinExistence type="predicted"/>
<sequence>MLKVGIVGCGAIGSALARAIDGDIPQAELVAVFDRDGQKAARLASSLKKAPKILSTNELIKVSDLVIEAASKDIAAALARKVVENGKDCMVMSTGGLIGEVDILNLARAKGCKVYLPSGALVGIDGVKSASCGKIYSVTLITSKSPKALDGAPYIRRRETFGAGK</sequence>
<evidence type="ECO:0000313" key="2">
    <source>
        <dbReference type="EMBL" id="GAI47480.1"/>
    </source>
</evidence>
<dbReference type="EMBL" id="BARV01037063">
    <property type="protein sequence ID" value="GAI47480.1"/>
    <property type="molecule type" value="Genomic_DNA"/>
</dbReference>
<organism evidence="2">
    <name type="scientific">marine sediment metagenome</name>
    <dbReference type="NCBI Taxonomy" id="412755"/>
    <lineage>
        <taxon>unclassified sequences</taxon>
        <taxon>metagenomes</taxon>
        <taxon>ecological metagenomes</taxon>
    </lineage>
</organism>
<dbReference type="PANTHER" id="PTHR31873">
    <property type="entry name" value="L-ASPARTATE DEHYDROGENASE-RELATED"/>
    <property type="match status" value="1"/>
</dbReference>
<reference evidence="2" key="1">
    <citation type="journal article" date="2014" name="Front. Microbiol.">
        <title>High frequency of phylogenetically diverse reductive dehalogenase-homologous genes in deep subseafloor sedimentary metagenomes.</title>
        <authorList>
            <person name="Kawai M."/>
            <person name="Futagami T."/>
            <person name="Toyoda A."/>
            <person name="Takaki Y."/>
            <person name="Nishi S."/>
            <person name="Hori S."/>
            <person name="Arai W."/>
            <person name="Tsubouchi T."/>
            <person name="Morono Y."/>
            <person name="Uchiyama I."/>
            <person name="Ito T."/>
            <person name="Fujiyama A."/>
            <person name="Inagaki F."/>
            <person name="Takami H."/>
        </authorList>
    </citation>
    <scope>NUCLEOTIDE SEQUENCE</scope>
    <source>
        <strain evidence="2">Expedition CK06-06</strain>
    </source>
</reference>
<dbReference type="AlphaFoldDB" id="X1Q8Y9"/>
<dbReference type="Pfam" id="PF03447">
    <property type="entry name" value="NAD_binding_3"/>
    <property type="match status" value="1"/>
</dbReference>